<dbReference type="AlphaFoldDB" id="A0A644YDH1"/>
<protein>
    <submittedName>
        <fullName evidence="1">Uncharacterized protein</fullName>
    </submittedName>
</protein>
<dbReference type="EMBL" id="VSSQ01004693">
    <property type="protein sequence ID" value="MPM26267.1"/>
    <property type="molecule type" value="Genomic_DNA"/>
</dbReference>
<name>A0A644YDH1_9ZZZZ</name>
<dbReference type="Pfam" id="PF11213">
    <property type="entry name" value="DUF3006"/>
    <property type="match status" value="1"/>
</dbReference>
<accession>A0A644YDH1</accession>
<gene>
    <name evidence="1" type="ORF">SDC9_72768</name>
</gene>
<dbReference type="InterPro" id="IPR021377">
    <property type="entry name" value="DUF3006"/>
</dbReference>
<organism evidence="1">
    <name type="scientific">bioreactor metagenome</name>
    <dbReference type="NCBI Taxonomy" id="1076179"/>
    <lineage>
        <taxon>unclassified sequences</taxon>
        <taxon>metagenomes</taxon>
        <taxon>ecological metagenomes</taxon>
    </lineage>
</organism>
<sequence>MKFIIDRFEGSFAVCEDEDGRMQNIERNLISGNPKEGDIIEKQGVLYNINSEETEKRKKEVEELMKDMWS</sequence>
<reference evidence="1" key="1">
    <citation type="submission" date="2019-08" db="EMBL/GenBank/DDBJ databases">
        <authorList>
            <person name="Kucharzyk K."/>
            <person name="Murdoch R.W."/>
            <person name="Higgins S."/>
            <person name="Loffler F."/>
        </authorList>
    </citation>
    <scope>NUCLEOTIDE SEQUENCE</scope>
</reference>
<evidence type="ECO:0000313" key="1">
    <source>
        <dbReference type="EMBL" id="MPM26267.1"/>
    </source>
</evidence>
<comment type="caution">
    <text evidence="1">The sequence shown here is derived from an EMBL/GenBank/DDBJ whole genome shotgun (WGS) entry which is preliminary data.</text>
</comment>
<proteinExistence type="predicted"/>